<feature type="chain" id="PRO_5046589379" description="DUF5067 domain-containing protein" evidence="2">
    <location>
        <begin position="23"/>
        <end position="188"/>
    </location>
</feature>
<sequence length="188" mass="20247">MRTSLFATLVFSATILSGCASTATTTNETLAGITQTLTIEAEEQSDFNPTFAEGTLHMGDFSITIVDSRTLAPGEPGNELGTTPVHAFWYDVTNHSDKIVTTSEFFSYFKAVQDNDPNLLNSLIAVFSPDPALEALELEEIKNGGTVRGAIAYELSDDITPVTLIARDPLAGTEYGRQEFPLGAPEHL</sequence>
<keyword evidence="1 2" id="KW-0732">Signal</keyword>
<evidence type="ECO:0000256" key="1">
    <source>
        <dbReference type="ARBA" id="ARBA00022729"/>
    </source>
</evidence>
<organism evidence="4 5">
    <name type="scientific">Corynebacterium felinum</name>
    <dbReference type="NCBI Taxonomy" id="131318"/>
    <lineage>
        <taxon>Bacteria</taxon>
        <taxon>Bacillati</taxon>
        <taxon>Actinomycetota</taxon>
        <taxon>Actinomycetes</taxon>
        <taxon>Mycobacteriales</taxon>
        <taxon>Corynebacteriaceae</taxon>
        <taxon>Corynebacterium</taxon>
    </lineage>
</organism>
<dbReference type="EMBL" id="JAVDYF010000001">
    <property type="protein sequence ID" value="MDR7353725.1"/>
    <property type="molecule type" value="Genomic_DNA"/>
</dbReference>
<evidence type="ECO:0000313" key="4">
    <source>
        <dbReference type="EMBL" id="MDR7353725.1"/>
    </source>
</evidence>
<evidence type="ECO:0000259" key="3">
    <source>
        <dbReference type="Pfam" id="PF16729"/>
    </source>
</evidence>
<feature type="domain" description="DUF5067" evidence="3">
    <location>
        <begin position="44"/>
        <end position="168"/>
    </location>
</feature>
<accession>A0ABU2B540</accession>
<name>A0ABU2B540_9CORY</name>
<evidence type="ECO:0000313" key="5">
    <source>
        <dbReference type="Proteomes" id="UP001183619"/>
    </source>
</evidence>
<evidence type="ECO:0000256" key="2">
    <source>
        <dbReference type="SAM" id="SignalP"/>
    </source>
</evidence>
<protein>
    <recommendedName>
        <fullName evidence="3">DUF5067 domain-containing protein</fullName>
    </recommendedName>
</protein>
<feature type="signal peptide" evidence="2">
    <location>
        <begin position="1"/>
        <end position="22"/>
    </location>
</feature>
<keyword evidence="5" id="KW-1185">Reference proteome</keyword>
<comment type="caution">
    <text evidence="4">The sequence shown here is derived from an EMBL/GenBank/DDBJ whole genome shotgun (WGS) entry which is preliminary data.</text>
</comment>
<dbReference type="PROSITE" id="PS51257">
    <property type="entry name" value="PROKAR_LIPOPROTEIN"/>
    <property type="match status" value="1"/>
</dbReference>
<dbReference type="Pfam" id="PF16729">
    <property type="entry name" value="DUF5067"/>
    <property type="match status" value="1"/>
</dbReference>
<proteinExistence type="predicted"/>
<dbReference type="InterPro" id="IPR031989">
    <property type="entry name" value="DUF5067"/>
</dbReference>
<gene>
    <name evidence="4" type="ORF">J2S37_000263</name>
</gene>
<reference evidence="4 5" key="1">
    <citation type="submission" date="2023-07" db="EMBL/GenBank/DDBJ databases">
        <title>Sequencing the genomes of 1000 actinobacteria strains.</title>
        <authorList>
            <person name="Klenk H.-P."/>
        </authorList>
    </citation>
    <scope>NUCLEOTIDE SEQUENCE [LARGE SCALE GENOMIC DNA]</scope>
    <source>
        <strain evidence="4 5">DSM 44508</strain>
    </source>
</reference>
<dbReference type="Gene3D" id="2.60.40.1240">
    <property type="match status" value="1"/>
</dbReference>
<dbReference type="InterPro" id="IPR029050">
    <property type="entry name" value="Immunoprotect_excell_Ig-like"/>
</dbReference>
<dbReference type="RefSeq" id="WP_277105341.1">
    <property type="nucleotide sequence ID" value="NZ_BAAAJS010000039.1"/>
</dbReference>
<dbReference type="Proteomes" id="UP001183619">
    <property type="component" value="Unassembled WGS sequence"/>
</dbReference>